<dbReference type="GO" id="GO:0004305">
    <property type="term" value="F:ethanolamine kinase activity"/>
    <property type="evidence" value="ECO:0007669"/>
    <property type="project" value="TreeGrafter"/>
</dbReference>
<gene>
    <name evidence="4" type="ORF">FN846DRAFT_978015</name>
</gene>
<organism evidence="4 5">
    <name type="scientific">Sphaerosporella brunnea</name>
    <dbReference type="NCBI Taxonomy" id="1250544"/>
    <lineage>
        <taxon>Eukaryota</taxon>
        <taxon>Fungi</taxon>
        <taxon>Dikarya</taxon>
        <taxon>Ascomycota</taxon>
        <taxon>Pezizomycotina</taxon>
        <taxon>Pezizomycetes</taxon>
        <taxon>Pezizales</taxon>
        <taxon>Pyronemataceae</taxon>
        <taxon>Sphaerosporella</taxon>
    </lineage>
</organism>
<sequence length="729" mass="81945">MPHTRPLHSTSACALSLTAVVALYLSPLACSLRYPIFRLTCKQTPPIHRNRRIITTTATAATTTTVARAMSTPDPPSTSPSIKAVSISEYPEEINLPPFESPNGELRAYRPSHILRKSISSKRLQGRLPGGSPRLAAKEQPIDHGSLEDLLGSPAQKPQLTLPQQDGASGRTDSAALILEKCAQWLDAERLRQRLRKERRKARKAAGQEDESSGSADESLDRLEALLTQRPTPPVRSRSHSHSMKSSKRSLKAPPTAPTSDTEYASDGDALVPGCEERLKIPEEIGMDEFKREVLKLAHTLRCKGWRRVSLDRYKEVGISRISGALTNAVYMVTPPEIVPPSISSSSVVNAAENGDAPQSRNRKSPAPLLLRIYGPQVAHLIDRDTELYILRRLARQKIGPRLLGTFENGRFEEFFTARTLTKDDIRVPDTSRHIAKRLKELHEGIHLEPKELKQGPIVWKNWEKWVPRCNEVMRVVDTKREGDPVCGTTWPVFRDAVEKYRRWLVARYGGEEELRKELVFAHNDTQYGNILRLQAAGASPLLLPSNEHRQLVVIDFEYASANTPGFEFANHFCEWMANYHDASQPHVMKTNCYPTDKEMRNFLTAYVEHSLRRRAASTPDAPLDANVPFVGEAERKEVVEKEVERLLGETRAWRAASSAMWCAWGVVQANPNSDTEEEFDYLLYAQQRALLFWGDCISLGVFEPEAVEALQEGLVGRVKMIERESVVR</sequence>
<dbReference type="Proteomes" id="UP000326924">
    <property type="component" value="Unassembled WGS sequence"/>
</dbReference>
<dbReference type="AlphaFoldDB" id="A0A5J5EE60"/>
<evidence type="ECO:0000313" key="4">
    <source>
        <dbReference type="EMBL" id="KAA8893640.1"/>
    </source>
</evidence>
<feature type="region of interest" description="Disordered" evidence="2">
    <location>
        <begin position="199"/>
        <end position="271"/>
    </location>
</feature>
<dbReference type="Pfam" id="PF04428">
    <property type="entry name" value="Choline_kin_N"/>
    <property type="match status" value="1"/>
</dbReference>
<dbReference type="EMBL" id="VXIS01000417">
    <property type="protein sequence ID" value="KAA8893640.1"/>
    <property type="molecule type" value="Genomic_DNA"/>
</dbReference>
<proteinExistence type="inferred from homology"/>
<evidence type="ECO:0000256" key="1">
    <source>
        <dbReference type="ARBA" id="ARBA00038211"/>
    </source>
</evidence>
<evidence type="ECO:0000313" key="5">
    <source>
        <dbReference type="Proteomes" id="UP000326924"/>
    </source>
</evidence>
<evidence type="ECO:0000256" key="2">
    <source>
        <dbReference type="SAM" id="MobiDB-lite"/>
    </source>
</evidence>
<keyword evidence="5" id="KW-1185">Reference proteome</keyword>
<dbReference type="InterPro" id="IPR011009">
    <property type="entry name" value="Kinase-like_dom_sf"/>
</dbReference>
<dbReference type="FunCoup" id="A0A5J5EE60">
    <property type="interactions" value="380"/>
</dbReference>
<dbReference type="CDD" id="cd05157">
    <property type="entry name" value="ETNK_euk"/>
    <property type="match status" value="1"/>
</dbReference>
<dbReference type="Gene3D" id="3.30.200.20">
    <property type="entry name" value="Phosphorylase Kinase, domain 1"/>
    <property type="match status" value="1"/>
</dbReference>
<feature type="compositionally biased region" description="Basic residues" evidence="2">
    <location>
        <begin position="237"/>
        <end position="251"/>
    </location>
</feature>
<dbReference type="SUPFAM" id="SSF56112">
    <property type="entry name" value="Protein kinase-like (PK-like)"/>
    <property type="match status" value="1"/>
</dbReference>
<feature type="compositionally biased region" description="Low complexity" evidence="2">
    <location>
        <begin position="342"/>
        <end position="354"/>
    </location>
</feature>
<comment type="similarity">
    <text evidence="1">Belongs to the choline/ethanolamine kinase family.</text>
</comment>
<dbReference type="InParanoid" id="A0A5J5EE60"/>
<dbReference type="PANTHER" id="PTHR22603:SF93">
    <property type="entry name" value="RE24176P"/>
    <property type="match status" value="1"/>
</dbReference>
<feature type="domain" description="Choline kinase N-terminal" evidence="3">
    <location>
        <begin position="265"/>
        <end position="312"/>
    </location>
</feature>
<dbReference type="GO" id="GO:0006646">
    <property type="term" value="P:phosphatidylethanolamine biosynthetic process"/>
    <property type="evidence" value="ECO:0007669"/>
    <property type="project" value="TreeGrafter"/>
</dbReference>
<dbReference type="OrthoDB" id="10267235at2759"/>
<dbReference type="GO" id="GO:0005737">
    <property type="term" value="C:cytoplasm"/>
    <property type="evidence" value="ECO:0007669"/>
    <property type="project" value="TreeGrafter"/>
</dbReference>
<dbReference type="Gene3D" id="3.90.1200.10">
    <property type="match status" value="1"/>
</dbReference>
<accession>A0A5J5EE60</accession>
<protein>
    <submittedName>
        <fullName evidence="4">Choline kinase-like protein</fullName>
    </submittedName>
</protein>
<name>A0A5J5EE60_9PEZI</name>
<feature type="region of interest" description="Disordered" evidence="2">
    <location>
        <begin position="342"/>
        <end position="363"/>
    </location>
</feature>
<keyword evidence="4" id="KW-0418">Kinase</keyword>
<evidence type="ECO:0000259" key="3">
    <source>
        <dbReference type="Pfam" id="PF04428"/>
    </source>
</evidence>
<dbReference type="PANTHER" id="PTHR22603">
    <property type="entry name" value="CHOLINE/ETHANOALAMINE KINASE"/>
    <property type="match status" value="1"/>
</dbReference>
<reference evidence="4 5" key="1">
    <citation type="submission" date="2019-09" db="EMBL/GenBank/DDBJ databases">
        <title>Draft genome of the ectomycorrhizal ascomycete Sphaerosporella brunnea.</title>
        <authorList>
            <consortium name="DOE Joint Genome Institute"/>
            <person name="Benucci G.M."/>
            <person name="Marozzi G."/>
            <person name="Antonielli L."/>
            <person name="Sanchez S."/>
            <person name="Marco P."/>
            <person name="Wang X."/>
            <person name="Falini L.B."/>
            <person name="Barry K."/>
            <person name="Haridas S."/>
            <person name="Lipzen A."/>
            <person name="Labutti K."/>
            <person name="Grigoriev I.V."/>
            <person name="Murat C."/>
            <person name="Martin F."/>
            <person name="Albertini E."/>
            <person name="Donnini D."/>
            <person name="Bonito G."/>
        </authorList>
    </citation>
    <scope>NUCLEOTIDE SEQUENCE [LARGE SCALE GENOMIC DNA]</scope>
    <source>
        <strain evidence="4 5">Sb_GMNB300</strain>
    </source>
</reference>
<feature type="compositionally biased region" description="Polar residues" evidence="2">
    <location>
        <begin position="156"/>
        <end position="167"/>
    </location>
</feature>
<keyword evidence="4" id="KW-0808">Transferase</keyword>
<feature type="region of interest" description="Disordered" evidence="2">
    <location>
        <begin position="145"/>
        <end position="171"/>
    </location>
</feature>
<comment type="caution">
    <text evidence="4">The sequence shown here is derived from an EMBL/GenBank/DDBJ whole genome shotgun (WGS) entry which is preliminary data.</text>
</comment>
<dbReference type="GO" id="GO:0004103">
    <property type="term" value="F:choline kinase activity"/>
    <property type="evidence" value="ECO:0007669"/>
    <property type="project" value="TreeGrafter"/>
</dbReference>
<dbReference type="InterPro" id="IPR007521">
    <property type="entry name" value="Choline_kin_N"/>
</dbReference>
<dbReference type="Pfam" id="PF01633">
    <property type="entry name" value="Choline_kinase"/>
    <property type="match status" value="1"/>
</dbReference>